<evidence type="ECO:0000313" key="2">
    <source>
        <dbReference type="EMBL" id="AFO70823.1"/>
    </source>
</evidence>
<dbReference type="KEGG" id="vg:40093843"/>
<keyword evidence="1" id="KW-0472">Membrane</keyword>
<evidence type="ECO:0000313" key="3">
    <source>
        <dbReference type="Proteomes" id="UP000232534"/>
    </source>
</evidence>
<dbReference type="GeneID" id="40093843"/>
<reference evidence="2 3" key="1">
    <citation type="submission" date="2012-06" db="EMBL/GenBank/DDBJ databases">
        <authorList>
            <person name="Kim M.S."/>
            <person name="Cha K.E."/>
            <person name="Kim Y.D."/>
            <person name="Myung H."/>
        </authorList>
    </citation>
    <scope>NUCLEOTIDE SEQUENCE [LARGE SCALE GENOMIC DNA]</scope>
</reference>
<organism evidence="2 3">
    <name type="scientific">Pseudomonas phage PA7</name>
    <dbReference type="NCBI Taxonomy" id="347330"/>
    <lineage>
        <taxon>Viruses</taxon>
        <taxon>Duplodnaviria</taxon>
        <taxon>Heunggongvirae</taxon>
        <taxon>Uroviricota</taxon>
        <taxon>Caudoviricetes</taxon>
        <taxon>Chimalliviridae</taxon>
        <taxon>Phikzvirus</taxon>
        <taxon>Phikzvirus PA7</taxon>
    </lineage>
</organism>
<accession>I7DNC9</accession>
<dbReference type="RefSeq" id="YP_009617304.1">
    <property type="nucleotide sequence ID" value="NC_042060.1"/>
</dbReference>
<proteinExistence type="predicted"/>
<keyword evidence="3" id="KW-1185">Reference proteome</keyword>
<name>I7DNC9_9CAUD</name>
<evidence type="ECO:0000256" key="1">
    <source>
        <dbReference type="SAM" id="Phobius"/>
    </source>
</evidence>
<dbReference type="Proteomes" id="UP000232534">
    <property type="component" value="Segment"/>
</dbReference>
<dbReference type="EMBL" id="JX233784">
    <property type="protein sequence ID" value="AFO70823.1"/>
    <property type="molecule type" value="Genomic_DNA"/>
</dbReference>
<keyword evidence="1" id="KW-0812">Transmembrane</keyword>
<feature type="transmembrane region" description="Helical" evidence="1">
    <location>
        <begin position="6"/>
        <end position="25"/>
    </location>
</feature>
<sequence>MKKMIYLGWFTIIFVTMSLYLFYVFCHRSIRESHPGVIEKQTTRKIVIWAGILLALAYLNEISRVYIEQMVT</sequence>
<feature type="transmembrane region" description="Helical" evidence="1">
    <location>
        <begin position="46"/>
        <end position="67"/>
    </location>
</feature>
<protein>
    <submittedName>
        <fullName evidence="2">Uncharacterized protein</fullName>
    </submittedName>
</protein>
<keyword evidence="1" id="KW-1133">Transmembrane helix</keyword>